<dbReference type="Proteomes" id="UP000239720">
    <property type="component" value="Unassembled WGS sequence"/>
</dbReference>
<dbReference type="PROSITE" id="PS51173">
    <property type="entry name" value="CBM2"/>
    <property type="match status" value="1"/>
</dbReference>
<feature type="domain" description="CBM2" evidence="1">
    <location>
        <begin position="2"/>
        <end position="114"/>
    </location>
</feature>
<comment type="caution">
    <text evidence="2">The sequence shown here is derived from an EMBL/GenBank/DDBJ whole genome shotgun (WGS) entry which is preliminary data.</text>
</comment>
<dbReference type="RefSeq" id="WP_101299898.1">
    <property type="nucleotide sequence ID" value="NZ_CP025197.1"/>
</dbReference>
<proteinExistence type="predicted"/>
<name>A0A2S8RB38_9FIRM</name>
<dbReference type="EMBL" id="NEMB01000003">
    <property type="protein sequence ID" value="PQQ67013.1"/>
    <property type="molecule type" value="Genomic_DNA"/>
</dbReference>
<protein>
    <recommendedName>
        <fullName evidence="1">CBM2 domain-containing protein</fullName>
    </recommendedName>
</protein>
<evidence type="ECO:0000259" key="1">
    <source>
        <dbReference type="PROSITE" id="PS51173"/>
    </source>
</evidence>
<sequence>MEPPKYGDYIVTYDIKGDWGNGAIVMVTIKNNTSEPIKNWTLTWSFPDNQKINDLWQAQLEQKGNSVKVTGSSILGTGEIPAKGEVSFGFNMGYSGRNRTPDDFELNGVKCKVN</sequence>
<dbReference type="Gene3D" id="2.60.40.290">
    <property type="match status" value="1"/>
</dbReference>
<dbReference type="InterPro" id="IPR012291">
    <property type="entry name" value="CBM2_carb-bd_dom_sf"/>
</dbReference>
<dbReference type="Pfam" id="PF00553">
    <property type="entry name" value="CBM_2"/>
    <property type="match status" value="1"/>
</dbReference>
<dbReference type="AlphaFoldDB" id="A0A2S8RB38"/>
<dbReference type="SUPFAM" id="SSF49384">
    <property type="entry name" value="Carbohydrate-binding domain"/>
    <property type="match status" value="1"/>
</dbReference>
<dbReference type="InterPro" id="IPR001919">
    <property type="entry name" value="CBD2"/>
</dbReference>
<accession>A0A2S8RB38</accession>
<gene>
    <name evidence="2" type="ORF">B9R14_09865</name>
</gene>
<evidence type="ECO:0000313" key="2">
    <source>
        <dbReference type="EMBL" id="PQQ67013.1"/>
    </source>
</evidence>
<reference evidence="2 3" key="1">
    <citation type="journal article" date="2018" name="Syst. Appl. Microbiol.">
        <title>Characterization and high-quality draft genome sequence of Herbivorax saccincola A7, an anaerobic, alkaliphilic, thermophilic, cellulolytic, and xylanolytic bacterium.</title>
        <authorList>
            <person name="Aikawa S."/>
            <person name="Baramee S."/>
            <person name="Sermsathanaswadi J."/>
            <person name="Thianheng P."/>
            <person name="Tachaapaikoon C."/>
            <person name="Shikata A."/>
            <person name="Waeonukul R."/>
            <person name="Pason P."/>
            <person name="Ratanakhanokchai K."/>
            <person name="Kosugi A."/>
        </authorList>
    </citation>
    <scope>NUCLEOTIDE SEQUENCE [LARGE SCALE GENOMIC DNA]</scope>
    <source>
        <strain evidence="2 3">A7</strain>
    </source>
</reference>
<dbReference type="GO" id="GO:0005975">
    <property type="term" value="P:carbohydrate metabolic process"/>
    <property type="evidence" value="ECO:0007669"/>
    <property type="project" value="InterPro"/>
</dbReference>
<dbReference type="OrthoDB" id="1792886at2"/>
<organism evidence="2 3">
    <name type="scientific">Acetivibrio saccincola</name>
    <dbReference type="NCBI Taxonomy" id="1677857"/>
    <lineage>
        <taxon>Bacteria</taxon>
        <taxon>Bacillati</taxon>
        <taxon>Bacillota</taxon>
        <taxon>Clostridia</taxon>
        <taxon>Eubacteriales</taxon>
        <taxon>Oscillospiraceae</taxon>
        <taxon>Acetivibrio</taxon>
    </lineage>
</organism>
<dbReference type="InterPro" id="IPR008965">
    <property type="entry name" value="CBM2/CBM3_carb-bd_dom_sf"/>
</dbReference>
<dbReference type="GO" id="GO:0030247">
    <property type="term" value="F:polysaccharide binding"/>
    <property type="evidence" value="ECO:0007669"/>
    <property type="project" value="UniProtKB-UniRule"/>
</dbReference>
<evidence type="ECO:0000313" key="3">
    <source>
        <dbReference type="Proteomes" id="UP000239720"/>
    </source>
</evidence>
<dbReference type="GO" id="GO:0004553">
    <property type="term" value="F:hydrolase activity, hydrolyzing O-glycosyl compounds"/>
    <property type="evidence" value="ECO:0007669"/>
    <property type="project" value="InterPro"/>
</dbReference>
<dbReference type="SMART" id="SM00637">
    <property type="entry name" value="CBD_II"/>
    <property type="match status" value="1"/>
</dbReference>